<feature type="domain" description="HTH IS21-type" evidence="6">
    <location>
        <begin position="5"/>
        <end position="67"/>
    </location>
</feature>
<organism evidence="8 9">
    <name type="scientific">Xanthomonas vasicola</name>
    <dbReference type="NCBI Taxonomy" id="56459"/>
    <lineage>
        <taxon>Bacteria</taxon>
        <taxon>Pseudomonadati</taxon>
        <taxon>Pseudomonadota</taxon>
        <taxon>Gammaproteobacteria</taxon>
        <taxon>Lysobacterales</taxon>
        <taxon>Lysobacteraceae</taxon>
        <taxon>Xanthomonas</taxon>
    </lineage>
</organism>
<reference evidence="9" key="1">
    <citation type="journal article" date="2020" name="Phytopathology">
        <title>Genomic acquisitions in emerging populations of Xanthomonas vasicola pv. vasculorum infecting corn in the U.S. and Argentina.</title>
        <authorList>
            <person name="Perez-Quintero A.L."/>
        </authorList>
    </citation>
    <scope>NUCLEOTIDE SEQUENCE [LARGE SCALE GENOMIC DNA]</scope>
    <source>
        <strain evidence="9">Xvh-L</strain>
    </source>
</reference>
<dbReference type="RefSeq" id="WP_033011908.1">
    <property type="nucleotide sequence ID" value="NZ_CP034649.1"/>
</dbReference>
<accession>A0A8B5Z2N1</accession>
<dbReference type="InterPro" id="IPR012337">
    <property type="entry name" value="RNaseH-like_sf"/>
</dbReference>
<dbReference type="NCBIfam" id="NF033546">
    <property type="entry name" value="transpos_IS21"/>
    <property type="match status" value="1"/>
</dbReference>
<protein>
    <submittedName>
        <fullName evidence="8">IS21 family transposase</fullName>
    </submittedName>
</protein>
<sequence>MLTVEEQVEIKILARQGMSIREISRQLQVSRNTVRRYLREVAAAQRKPRGVRPHKLDPYRSYIEQRVRAAYPAWLPATAIEQEIKLLGYRGGLSRLRQFMRSLRVIRPEEPLVRFETPAGQQLQCDWIVFRRGKHPLSAFVATLGWSRASYVEFVTDEKLETLLACHAHTFAFFGGVSRQVLYDNMKTVVLERDAYGPGEHRFQPAFLDFAGHYGFVPKLCRPYRAKTKGKVERFNGYLRRSFYNPLASKLAQDGLRLDADTANTAVLTWLRTTANARVHGTTGKVPQQQLQQERAALQGLPSPYLGQLPKAAPPTQAAAPDWERFPRQSLQHELSVYEHLFAEVQ</sequence>
<keyword evidence="3" id="KW-0238">DNA-binding</keyword>
<evidence type="ECO:0000256" key="4">
    <source>
        <dbReference type="ARBA" id="ARBA00023172"/>
    </source>
</evidence>
<name>A0A8B5Z2N1_XANVA</name>
<evidence type="ECO:0000259" key="6">
    <source>
        <dbReference type="PROSITE" id="PS50531"/>
    </source>
</evidence>
<dbReference type="PROSITE" id="PS50994">
    <property type="entry name" value="INTEGRASE"/>
    <property type="match status" value="1"/>
</dbReference>
<dbReference type="GO" id="GO:0006310">
    <property type="term" value="P:DNA recombination"/>
    <property type="evidence" value="ECO:0007669"/>
    <property type="project" value="UniProtKB-KW"/>
</dbReference>
<dbReference type="InterPro" id="IPR036397">
    <property type="entry name" value="RNaseH_sf"/>
</dbReference>
<comment type="caution">
    <text evidence="8">The sequence shown here is derived from an EMBL/GenBank/DDBJ whole genome shotgun (WGS) entry which is preliminary data.</text>
</comment>
<dbReference type="InterPro" id="IPR017894">
    <property type="entry name" value="HTH_IS21_transposase_type"/>
</dbReference>
<proteinExistence type="inferred from homology"/>
<evidence type="ECO:0000256" key="2">
    <source>
        <dbReference type="ARBA" id="ARBA00022578"/>
    </source>
</evidence>
<dbReference type="PANTHER" id="PTHR35004">
    <property type="entry name" value="TRANSPOSASE RV3428C-RELATED"/>
    <property type="match status" value="1"/>
</dbReference>
<feature type="coiled-coil region" evidence="5">
    <location>
        <begin position="20"/>
        <end position="47"/>
    </location>
</feature>
<feature type="domain" description="Integrase catalytic" evidence="7">
    <location>
        <begin position="114"/>
        <end position="295"/>
    </location>
</feature>
<dbReference type="InterPro" id="IPR001584">
    <property type="entry name" value="Integrase_cat-core"/>
</dbReference>
<dbReference type="SUPFAM" id="SSF46689">
    <property type="entry name" value="Homeodomain-like"/>
    <property type="match status" value="1"/>
</dbReference>
<keyword evidence="9" id="KW-1185">Reference proteome</keyword>
<dbReference type="GO" id="GO:0015074">
    <property type="term" value="P:DNA integration"/>
    <property type="evidence" value="ECO:0007669"/>
    <property type="project" value="InterPro"/>
</dbReference>
<dbReference type="PROSITE" id="PS50531">
    <property type="entry name" value="HTH_IS21"/>
    <property type="match status" value="1"/>
</dbReference>
<keyword evidence="5" id="KW-0175">Coiled coil</keyword>
<dbReference type="InterPro" id="IPR025246">
    <property type="entry name" value="IS30-like_HTH"/>
</dbReference>
<dbReference type="Pfam" id="PF13936">
    <property type="entry name" value="HTH_38"/>
    <property type="match status" value="1"/>
</dbReference>
<evidence type="ECO:0000256" key="5">
    <source>
        <dbReference type="SAM" id="Coils"/>
    </source>
</evidence>
<dbReference type="InterPro" id="IPR009057">
    <property type="entry name" value="Homeodomain-like_sf"/>
</dbReference>
<keyword evidence="2" id="KW-0815">Transposition</keyword>
<dbReference type="GO" id="GO:0003677">
    <property type="term" value="F:DNA binding"/>
    <property type="evidence" value="ECO:0007669"/>
    <property type="project" value="UniProtKB-KW"/>
</dbReference>
<dbReference type="GO" id="GO:0032196">
    <property type="term" value="P:transposition"/>
    <property type="evidence" value="ECO:0007669"/>
    <property type="project" value="UniProtKB-KW"/>
</dbReference>
<dbReference type="Proteomes" id="UP000320455">
    <property type="component" value="Unassembled WGS sequence"/>
</dbReference>
<comment type="similarity">
    <text evidence="1">Belongs to the transposase IS21/IS408/IS1162 family.</text>
</comment>
<dbReference type="Gene3D" id="3.30.420.10">
    <property type="entry name" value="Ribonuclease H-like superfamily/Ribonuclease H"/>
    <property type="match status" value="1"/>
</dbReference>
<dbReference type="AlphaFoldDB" id="A0A8B5Z2N1"/>
<evidence type="ECO:0000256" key="1">
    <source>
        <dbReference type="ARBA" id="ARBA00009277"/>
    </source>
</evidence>
<evidence type="ECO:0000313" key="9">
    <source>
        <dbReference type="Proteomes" id="UP000320455"/>
    </source>
</evidence>
<gene>
    <name evidence="8" type="ORF">FQK01_24125</name>
</gene>
<dbReference type="SUPFAM" id="SSF53098">
    <property type="entry name" value="Ribonuclease H-like"/>
    <property type="match status" value="1"/>
</dbReference>
<dbReference type="EMBL" id="VOCK01000156">
    <property type="protein sequence ID" value="TWQ47148.1"/>
    <property type="molecule type" value="Genomic_DNA"/>
</dbReference>
<evidence type="ECO:0000259" key="7">
    <source>
        <dbReference type="PROSITE" id="PS50994"/>
    </source>
</evidence>
<dbReference type="Gene3D" id="1.10.10.60">
    <property type="entry name" value="Homeodomain-like"/>
    <property type="match status" value="1"/>
</dbReference>
<keyword evidence="4" id="KW-0233">DNA recombination</keyword>
<dbReference type="PANTHER" id="PTHR35004:SF6">
    <property type="entry name" value="TRANSPOSASE"/>
    <property type="match status" value="1"/>
</dbReference>
<dbReference type="Pfam" id="PF00665">
    <property type="entry name" value="rve"/>
    <property type="match status" value="1"/>
</dbReference>
<evidence type="ECO:0000256" key="3">
    <source>
        <dbReference type="ARBA" id="ARBA00023125"/>
    </source>
</evidence>
<evidence type="ECO:0000313" key="8">
    <source>
        <dbReference type="EMBL" id="TWQ47148.1"/>
    </source>
</evidence>